<dbReference type="AlphaFoldDB" id="A0A955L5Y6"/>
<dbReference type="SUPFAM" id="SSF109604">
    <property type="entry name" value="HD-domain/PDEase-like"/>
    <property type="match status" value="1"/>
</dbReference>
<gene>
    <name evidence="1" type="ORF">KC909_04655</name>
</gene>
<dbReference type="EMBL" id="JAGQLK010000102">
    <property type="protein sequence ID" value="MCA9383632.1"/>
    <property type="molecule type" value="Genomic_DNA"/>
</dbReference>
<sequence>MISNQSYKKLFESVFELYNLPENKSKLLFHGWHHINFVHNMSIKFAESIDARIDMVASAALVHDLNYIFTDKLEPEAANAKIQEYLEMSDFSPEDTSFILGVIEDAHTEYRENRTLSLEAQALSDADTLFKSLPTTPILFASKFLTQNKYDIGKLANKVVAEQKPLMDKGIYFYTDLARSQYSDWAETSLHMWENVLDSLSDPDVAELLDIARQNDII</sequence>
<accession>A0A955L5Y6</accession>
<comment type="caution">
    <text evidence="1">The sequence shown here is derived from an EMBL/GenBank/DDBJ whole genome shotgun (WGS) entry which is preliminary data.</text>
</comment>
<evidence type="ECO:0000313" key="2">
    <source>
        <dbReference type="Proteomes" id="UP000783287"/>
    </source>
</evidence>
<proteinExistence type="predicted"/>
<dbReference type="Proteomes" id="UP000783287">
    <property type="component" value="Unassembled WGS sequence"/>
</dbReference>
<reference evidence="1" key="2">
    <citation type="journal article" date="2021" name="Microbiome">
        <title>Successional dynamics and alternative stable states in a saline activated sludge microbial community over 9 years.</title>
        <authorList>
            <person name="Wang Y."/>
            <person name="Ye J."/>
            <person name="Ju F."/>
            <person name="Liu L."/>
            <person name="Boyd J.A."/>
            <person name="Deng Y."/>
            <person name="Parks D.H."/>
            <person name="Jiang X."/>
            <person name="Yin X."/>
            <person name="Woodcroft B.J."/>
            <person name="Tyson G.W."/>
            <person name="Hugenholtz P."/>
            <person name="Polz M.F."/>
            <person name="Zhang T."/>
        </authorList>
    </citation>
    <scope>NUCLEOTIDE SEQUENCE</scope>
    <source>
        <strain evidence="1">HKST-UBA14</strain>
    </source>
</reference>
<organism evidence="1 2">
    <name type="scientific">Candidatus Dojkabacteria bacterium</name>
    <dbReference type="NCBI Taxonomy" id="2099670"/>
    <lineage>
        <taxon>Bacteria</taxon>
        <taxon>Candidatus Dojkabacteria</taxon>
    </lineage>
</organism>
<name>A0A955L5Y6_9BACT</name>
<protein>
    <submittedName>
        <fullName evidence="1">HD family phosphohydrolase</fullName>
    </submittedName>
</protein>
<evidence type="ECO:0000313" key="1">
    <source>
        <dbReference type="EMBL" id="MCA9383632.1"/>
    </source>
</evidence>
<reference evidence="1" key="1">
    <citation type="submission" date="2020-04" db="EMBL/GenBank/DDBJ databases">
        <authorList>
            <person name="Zhang T."/>
        </authorList>
    </citation>
    <scope>NUCLEOTIDE SEQUENCE</scope>
    <source>
        <strain evidence="1">HKST-UBA14</strain>
    </source>
</reference>
<dbReference type="Gene3D" id="1.10.3210.10">
    <property type="entry name" value="Hypothetical protein af1432"/>
    <property type="match status" value="1"/>
</dbReference>